<keyword evidence="3 4" id="KW-0620">Polyamine biosynthesis</keyword>
<name>A0A7Y9IW11_9BURK</name>
<dbReference type="InterPro" id="IPR030374">
    <property type="entry name" value="PABS"/>
</dbReference>
<dbReference type="SUPFAM" id="SSF53335">
    <property type="entry name" value="S-adenosyl-L-methionine-dependent methyltransferases"/>
    <property type="match status" value="1"/>
</dbReference>
<evidence type="ECO:0000313" key="7">
    <source>
        <dbReference type="Proteomes" id="UP000542125"/>
    </source>
</evidence>
<dbReference type="EC" id="2.5.1.16" evidence="6"/>
<evidence type="ECO:0000256" key="3">
    <source>
        <dbReference type="ARBA" id="ARBA00023115"/>
    </source>
</evidence>
<dbReference type="AlphaFoldDB" id="A0A7Y9IW11"/>
<evidence type="ECO:0000256" key="2">
    <source>
        <dbReference type="ARBA" id="ARBA00022679"/>
    </source>
</evidence>
<feature type="domain" description="PABS" evidence="5">
    <location>
        <begin position="1"/>
        <end position="226"/>
    </location>
</feature>
<evidence type="ECO:0000256" key="4">
    <source>
        <dbReference type="PROSITE-ProRule" id="PRU00354"/>
    </source>
</evidence>
<dbReference type="Pfam" id="PF01564">
    <property type="entry name" value="Spermine_synth"/>
    <property type="match status" value="1"/>
</dbReference>
<feature type="active site" description="Proton acceptor" evidence="4">
    <location>
        <position position="138"/>
    </location>
</feature>
<dbReference type="RefSeq" id="WP_179587772.1">
    <property type="nucleotide sequence ID" value="NZ_JACBYR010000001.1"/>
</dbReference>
<organism evidence="6 7">
    <name type="scientific">Pigmentiphaga litoralis</name>
    <dbReference type="NCBI Taxonomy" id="516702"/>
    <lineage>
        <taxon>Bacteria</taxon>
        <taxon>Pseudomonadati</taxon>
        <taxon>Pseudomonadota</taxon>
        <taxon>Betaproteobacteria</taxon>
        <taxon>Burkholderiales</taxon>
        <taxon>Alcaligenaceae</taxon>
        <taxon>Pigmentiphaga</taxon>
    </lineage>
</organism>
<comment type="caution">
    <text evidence="6">The sequence shown here is derived from an EMBL/GenBank/DDBJ whole genome shotgun (WGS) entry which is preliminary data.</text>
</comment>
<keyword evidence="7" id="KW-1185">Reference proteome</keyword>
<reference evidence="6 7" key="1">
    <citation type="submission" date="2020-07" db="EMBL/GenBank/DDBJ databases">
        <title>Genomic Encyclopedia of Type Strains, Phase IV (KMG-V): Genome sequencing to study the core and pangenomes of soil and plant-associated prokaryotes.</title>
        <authorList>
            <person name="Whitman W."/>
        </authorList>
    </citation>
    <scope>NUCLEOTIDE SEQUENCE [LARGE SCALE GENOMIC DNA]</scope>
    <source>
        <strain evidence="6 7">SAS40</strain>
    </source>
</reference>
<proteinExistence type="inferred from homology"/>
<protein>
    <submittedName>
        <fullName evidence="6">Spermidine synthase</fullName>
        <ecNumber evidence="6">2.5.1.16</ecNumber>
    </submittedName>
</protein>
<evidence type="ECO:0000313" key="6">
    <source>
        <dbReference type="EMBL" id="NYE84033.1"/>
    </source>
</evidence>
<dbReference type="GO" id="GO:0006596">
    <property type="term" value="P:polyamine biosynthetic process"/>
    <property type="evidence" value="ECO:0007669"/>
    <property type="project" value="UniProtKB-UniRule"/>
</dbReference>
<keyword evidence="2 4" id="KW-0808">Transferase</keyword>
<accession>A0A7Y9IW11</accession>
<gene>
    <name evidence="6" type="ORF">FHW18_003304</name>
</gene>
<dbReference type="PROSITE" id="PS51006">
    <property type="entry name" value="PABS_2"/>
    <property type="match status" value="1"/>
</dbReference>
<sequence length="251" mass="27466">MTKALRGGPAEAPGASVQADGQIKTLHLSTPVVQSSMWVLKPDALDLEYTRLMMGFLLFHPAPPRIAMIGLGGGSLAKFCYRHLPKSVIEVAEISAEVIALRNEFHIPPDNARLTIREIDGAQFVRDVAARPDVLLVDGFDADGVPPQLSSQDFYEDCRAMLAADGVMVVNLHQQDPELPDLLRRIRRAFDDAVFDVVDDDGANCIVFARNGPPFRAPDSVVPRRPGQLDRDGWRQLMPAFGQIAAAMMAL</sequence>
<dbReference type="EMBL" id="JACBYR010000001">
    <property type="protein sequence ID" value="NYE84033.1"/>
    <property type="molecule type" value="Genomic_DNA"/>
</dbReference>
<evidence type="ECO:0000256" key="1">
    <source>
        <dbReference type="ARBA" id="ARBA00007867"/>
    </source>
</evidence>
<evidence type="ECO:0000259" key="5">
    <source>
        <dbReference type="PROSITE" id="PS51006"/>
    </source>
</evidence>
<comment type="similarity">
    <text evidence="1">Belongs to the spermidine/spermine synthase family.</text>
</comment>
<dbReference type="PANTHER" id="PTHR43317">
    <property type="entry name" value="THERMOSPERMINE SYNTHASE ACAULIS5"/>
    <property type="match status" value="1"/>
</dbReference>
<dbReference type="GO" id="GO:0004766">
    <property type="term" value="F:spermidine synthase activity"/>
    <property type="evidence" value="ECO:0007669"/>
    <property type="project" value="UniProtKB-EC"/>
</dbReference>
<dbReference type="PANTHER" id="PTHR43317:SF11">
    <property type="entry name" value="POLYAMINE AMINOPROPYLTRANSFERASE 2"/>
    <property type="match status" value="1"/>
</dbReference>
<dbReference type="Gene3D" id="3.40.50.150">
    <property type="entry name" value="Vaccinia Virus protein VP39"/>
    <property type="match status" value="1"/>
</dbReference>
<dbReference type="Proteomes" id="UP000542125">
    <property type="component" value="Unassembled WGS sequence"/>
</dbReference>
<dbReference type="InterPro" id="IPR029063">
    <property type="entry name" value="SAM-dependent_MTases_sf"/>
</dbReference>